<dbReference type="Proteomes" id="UP001597097">
    <property type="component" value="Unassembled WGS sequence"/>
</dbReference>
<protein>
    <submittedName>
        <fullName evidence="1">Uncharacterized protein</fullName>
    </submittedName>
</protein>
<evidence type="ECO:0000313" key="1">
    <source>
        <dbReference type="EMBL" id="MFD1540581.1"/>
    </source>
</evidence>
<organism evidence="1 2">
    <name type="scientific">Nonomuraea guangzhouensis</name>
    <dbReference type="NCBI Taxonomy" id="1291555"/>
    <lineage>
        <taxon>Bacteria</taxon>
        <taxon>Bacillati</taxon>
        <taxon>Actinomycetota</taxon>
        <taxon>Actinomycetes</taxon>
        <taxon>Streptosporangiales</taxon>
        <taxon>Streptosporangiaceae</taxon>
        <taxon>Nonomuraea</taxon>
    </lineage>
</organism>
<dbReference type="EMBL" id="JBHUCM010000019">
    <property type="protein sequence ID" value="MFD1540581.1"/>
    <property type="molecule type" value="Genomic_DNA"/>
</dbReference>
<comment type="caution">
    <text evidence="1">The sequence shown here is derived from an EMBL/GenBank/DDBJ whole genome shotgun (WGS) entry which is preliminary data.</text>
</comment>
<sequence>MSLPPMAQSSLLGFAPSVGLRLAVPFASSASPLRVPDPPDLPGAK</sequence>
<evidence type="ECO:0000313" key="2">
    <source>
        <dbReference type="Proteomes" id="UP001597097"/>
    </source>
</evidence>
<keyword evidence="2" id="KW-1185">Reference proteome</keyword>
<accession>A0ABW4GEJ4</accession>
<gene>
    <name evidence="1" type="ORF">ACFSJ0_26240</name>
</gene>
<proteinExistence type="predicted"/>
<reference evidence="2" key="1">
    <citation type="journal article" date="2019" name="Int. J. Syst. Evol. Microbiol.">
        <title>The Global Catalogue of Microorganisms (GCM) 10K type strain sequencing project: providing services to taxonomists for standard genome sequencing and annotation.</title>
        <authorList>
            <consortium name="The Broad Institute Genomics Platform"/>
            <consortium name="The Broad Institute Genome Sequencing Center for Infectious Disease"/>
            <person name="Wu L."/>
            <person name="Ma J."/>
        </authorList>
    </citation>
    <scope>NUCLEOTIDE SEQUENCE [LARGE SCALE GENOMIC DNA]</scope>
    <source>
        <strain evidence="2">CGMCC 1.15399</strain>
    </source>
</reference>
<dbReference type="RefSeq" id="WP_219527015.1">
    <property type="nucleotide sequence ID" value="NZ_JAHKRM010000001.1"/>
</dbReference>
<name>A0ABW4GEJ4_9ACTN</name>